<evidence type="ECO:0000313" key="9">
    <source>
        <dbReference type="Proteomes" id="UP000887566"/>
    </source>
</evidence>
<keyword evidence="9" id="KW-1185">Reference proteome</keyword>
<proteinExistence type="predicted"/>
<dbReference type="CDD" id="cd00201">
    <property type="entry name" value="WW"/>
    <property type="match status" value="1"/>
</dbReference>
<evidence type="ECO:0000256" key="4">
    <source>
        <dbReference type="ARBA" id="ARBA00022679"/>
    </source>
</evidence>
<reference evidence="10" key="1">
    <citation type="submission" date="2022-11" db="UniProtKB">
        <authorList>
            <consortium name="WormBaseParasite"/>
        </authorList>
    </citation>
    <scope>IDENTIFICATION</scope>
</reference>
<name>A0A914V346_9BILA</name>
<dbReference type="InterPro" id="IPR001202">
    <property type="entry name" value="WW_dom"/>
</dbReference>
<evidence type="ECO:0000256" key="3">
    <source>
        <dbReference type="ARBA" id="ARBA00012485"/>
    </source>
</evidence>
<evidence type="ECO:0000256" key="1">
    <source>
        <dbReference type="ARBA" id="ARBA00000885"/>
    </source>
</evidence>
<evidence type="ECO:0000259" key="7">
    <source>
        <dbReference type="PROSITE" id="PS50020"/>
    </source>
</evidence>
<dbReference type="WBParaSite" id="PSAMB.scaffold14884size1749.g36276.t1">
    <property type="protein sequence ID" value="PSAMB.scaffold14884size1749.g36276.t1"/>
    <property type="gene ID" value="PSAMB.scaffold14884size1749.g36276"/>
</dbReference>
<dbReference type="GO" id="GO:0006511">
    <property type="term" value="P:ubiquitin-dependent protein catabolic process"/>
    <property type="evidence" value="ECO:0007669"/>
    <property type="project" value="TreeGrafter"/>
</dbReference>
<feature type="domain" description="HECT" evidence="8">
    <location>
        <begin position="320"/>
        <end position="368"/>
    </location>
</feature>
<evidence type="ECO:0000256" key="6">
    <source>
        <dbReference type="PROSITE-ProRule" id="PRU00104"/>
    </source>
</evidence>
<accession>A0A914V346</accession>
<dbReference type="AlphaFoldDB" id="A0A914V346"/>
<dbReference type="InterPro" id="IPR035983">
    <property type="entry name" value="Hect_E3_ubiquitin_ligase"/>
</dbReference>
<keyword evidence="5 6" id="KW-0833">Ubl conjugation pathway</keyword>
<dbReference type="PANTHER" id="PTHR11254:SF320">
    <property type="entry name" value="HECT-TYPE E3 UBIQUITIN TRANSFERASE"/>
    <property type="match status" value="1"/>
</dbReference>
<dbReference type="SMART" id="SM00456">
    <property type="entry name" value="WW"/>
    <property type="match status" value="1"/>
</dbReference>
<evidence type="ECO:0000313" key="10">
    <source>
        <dbReference type="WBParaSite" id="PSAMB.scaffold14884size1749.g36276.t1"/>
    </source>
</evidence>
<dbReference type="EC" id="2.3.2.26" evidence="3"/>
<protein>
    <recommendedName>
        <fullName evidence="3">HECT-type E3 ubiquitin transferase</fullName>
        <ecNumber evidence="3">2.3.2.26</ecNumber>
    </recommendedName>
</protein>
<dbReference type="PROSITE" id="PS50237">
    <property type="entry name" value="HECT"/>
    <property type="match status" value="1"/>
</dbReference>
<dbReference type="Gene3D" id="2.20.70.10">
    <property type="match status" value="1"/>
</dbReference>
<dbReference type="SUPFAM" id="SSF56204">
    <property type="entry name" value="Hect, E3 ligase catalytic domain"/>
    <property type="match status" value="1"/>
</dbReference>
<evidence type="ECO:0000259" key="8">
    <source>
        <dbReference type="PROSITE" id="PS50237"/>
    </source>
</evidence>
<comment type="caution">
    <text evidence="6">Lacks conserved residue(s) required for the propagation of feature annotation.</text>
</comment>
<dbReference type="GO" id="GO:0005737">
    <property type="term" value="C:cytoplasm"/>
    <property type="evidence" value="ECO:0007669"/>
    <property type="project" value="TreeGrafter"/>
</dbReference>
<dbReference type="Gene3D" id="3.90.1750.10">
    <property type="entry name" value="Hect, E3 ligase catalytic domains"/>
    <property type="match status" value="1"/>
</dbReference>
<dbReference type="InterPro" id="IPR036020">
    <property type="entry name" value="WW_dom_sf"/>
</dbReference>
<evidence type="ECO:0000256" key="2">
    <source>
        <dbReference type="ARBA" id="ARBA00004906"/>
    </source>
</evidence>
<dbReference type="Proteomes" id="UP000887566">
    <property type="component" value="Unplaced"/>
</dbReference>
<dbReference type="InterPro" id="IPR050409">
    <property type="entry name" value="E3_ubiq-protein_ligase"/>
</dbReference>
<dbReference type="SUPFAM" id="SSF51045">
    <property type="entry name" value="WW domain"/>
    <property type="match status" value="1"/>
</dbReference>
<keyword evidence="4" id="KW-0808">Transferase</keyword>
<dbReference type="GO" id="GO:0048814">
    <property type="term" value="P:regulation of dendrite morphogenesis"/>
    <property type="evidence" value="ECO:0007669"/>
    <property type="project" value="TreeGrafter"/>
</dbReference>
<dbReference type="PANTHER" id="PTHR11254">
    <property type="entry name" value="HECT DOMAIN UBIQUITIN-PROTEIN LIGASE"/>
    <property type="match status" value="1"/>
</dbReference>
<comment type="catalytic activity">
    <reaction evidence="1">
        <text>S-ubiquitinyl-[E2 ubiquitin-conjugating enzyme]-L-cysteine + [acceptor protein]-L-lysine = [E2 ubiquitin-conjugating enzyme]-L-cysteine + N(6)-ubiquitinyl-[acceptor protein]-L-lysine.</text>
        <dbReference type="EC" id="2.3.2.26"/>
    </reaction>
</comment>
<evidence type="ECO:0000256" key="5">
    <source>
        <dbReference type="ARBA" id="ARBA00022786"/>
    </source>
</evidence>
<feature type="domain" description="WW" evidence="7">
    <location>
        <begin position="126"/>
        <end position="159"/>
    </location>
</feature>
<organism evidence="9 10">
    <name type="scientific">Plectus sambesii</name>
    <dbReference type="NCBI Taxonomy" id="2011161"/>
    <lineage>
        <taxon>Eukaryota</taxon>
        <taxon>Metazoa</taxon>
        <taxon>Ecdysozoa</taxon>
        <taxon>Nematoda</taxon>
        <taxon>Chromadorea</taxon>
        <taxon>Plectida</taxon>
        <taxon>Plectina</taxon>
        <taxon>Plectoidea</taxon>
        <taxon>Plectidae</taxon>
        <taxon>Plectus</taxon>
    </lineage>
</organism>
<comment type="pathway">
    <text evidence="2">Protein modification; protein ubiquitination.</text>
</comment>
<sequence>MTCWEKPCLDGKVTVGQKISEHAHRRQMDKRYICLRRTIGDSQQAGSTSQHAIANDESTWPAVCFLQRQDFVSLLHDNPTAKEIYATSTSVKHIIHRIRKDAQKFERYQHNRDLVALVNAFADQTQVLPPGWQMKQESNGKILFIDHNRRRTTFIDPRLPTVVLTTSARTTRRRRALSAPPTHGRNYSSTDEYHRRVIQFLRQPTFDNLLNERLPTMAQDERLRKKLATIAKQGLTALHKLANDIDVITVLSLFESEISGDSREGGEENGKERDAFEKKLSNFYETLRSRGYAQGPGKIKLTLRRKHLLTDAFEQVSAAHKRDLQRNRICIAFDDEDGLDYGGPSREFFFLLSRDLFNPYYGLFEYSA</sequence>
<dbReference type="GO" id="GO:0061630">
    <property type="term" value="F:ubiquitin protein ligase activity"/>
    <property type="evidence" value="ECO:0007669"/>
    <property type="project" value="UniProtKB-EC"/>
</dbReference>
<dbReference type="InterPro" id="IPR000569">
    <property type="entry name" value="HECT_dom"/>
</dbReference>
<dbReference type="Pfam" id="PF18436">
    <property type="entry name" value="HECW1_helix"/>
    <property type="match status" value="1"/>
</dbReference>
<dbReference type="GO" id="GO:0016567">
    <property type="term" value="P:protein ubiquitination"/>
    <property type="evidence" value="ECO:0007669"/>
    <property type="project" value="TreeGrafter"/>
</dbReference>
<dbReference type="InterPro" id="IPR040524">
    <property type="entry name" value="HECW1_helix"/>
</dbReference>
<dbReference type="PROSITE" id="PS50020">
    <property type="entry name" value="WW_DOMAIN_2"/>
    <property type="match status" value="1"/>
</dbReference>